<evidence type="ECO:0000256" key="7">
    <source>
        <dbReference type="RuleBase" id="RU363032"/>
    </source>
</evidence>
<comment type="caution">
    <text evidence="9">The sequence shown here is derived from an EMBL/GenBank/DDBJ whole genome shotgun (WGS) entry which is preliminary data.</text>
</comment>
<dbReference type="PATRIC" id="fig|1938.6.peg.7611"/>
<dbReference type="GO" id="GO:0055085">
    <property type="term" value="P:transmembrane transport"/>
    <property type="evidence" value="ECO:0007669"/>
    <property type="project" value="InterPro"/>
</dbReference>
<protein>
    <submittedName>
        <fullName evidence="9">ABC transporter permease</fullName>
    </submittedName>
</protein>
<dbReference type="PANTHER" id="PTHR43163">
    <property type="entry name" value="DIPEPTIDE TRANSPORT SYSTEM PERMEASE PROTEIN DPPB-RELATED"/>
    <property type="match status" value="1"/>
</dbReference>
<feature type="transmembrane region" description="Helical" evidence="7">
    <location>
        <begin position="131"/>
        <end position="151"/>
    </location>
</feature>
<dbReference type="SUPFAM" id="SSF161098">
    <property type="entry name" value="MetI-like"/>
    <property type="match status" value="1"/>
</dbReference>
<dbReference type="RefSeq" id="WP_033210227.1">
    <property type="nucleotide sequence ID" value="NZ_LGUP01000393.1"/>
</dbReference>
<dbReference type="Gene3D" id="1.10.3720.10">
    <property type="entry name" value="MetI-like"/>
    <property type="match status" value="1"/>
</dbReference>
<dbReference type="PANTHER" id="PTHR43163:SF7">
    <property type="entry name" value="DIPEPTIDE-TRANSPORT INTEGRAL MEMBRANE PROTEIN ABC TRANSPORTER DPPB-RELATED"/>
    <property type="match status" value="1"/>
</dbReference>
<gene>
    <name evidence="9" type="ORF">ADK34_35300</name>
</gene>
<keyword evidence="2 7" id="KW-0813">Transport</keyword>
<name>A0A0L8J9R5_STRVR</name>
<dbReference type="Pfam" id="PF19300">
    <property type="entry name" value="BPD_transp_1_N"/>
    <property type="match status" value="1"/>
</dbReference>
<evidence type="ECO:0000259" key="8">
    <source>
        <dbReference type="PROSITE" id="PS50928"/>
    </source>
</evidence>
<evidence type="ECO:0000256" key="6">
    <source>
        <dbReference type="ARBA" id="ARBA00023136"/>
    </source>
</evidence>
<comment type="similarity">
    <text evidence="7">Belongs to the binding-protein-dependent transport system permease family.</text>
</comment>
<keyword evidence="5 7" id="KW-1133">Transmembrane helix</keyword>
<dbReference type="InterPro" id="IPR035906">
    <property type="entry name" value="MetI-like_sf"/>
</dbReference>
<dbReference type="InterPro" id="IPR045621">
    <property type="entry name" value="BPD_transp_1_N"/>
</dbReference>
<dbReference type="PROSITE" id="PS50928">
    <property type="entry name" value="ABC_TM1"/>
    <property type="match status" value="1"/>
</dbReference>
<keyword evidence="4 7" id="KW-0812">Transmembrane</keyword>
<comment type="subcellular location">
    <subcellularLocation>
        <location evidence="1 7">Cell membrane</location>
        <topology evidence="1 7">Multi-pass membrane protein</topology>
    </subcellularLocation>
</comment>
<dbReference type="EMBL" id="LGUP01000393">
    <property type="protein sequence ID" value="KOG10375.1"/>
    <property type="molecule type" value="Genomic_DNA"/>
</dbReference>
<evidence type="ECO:0000256" key="3">
    <source>
        <dbReference type="ARBA" id="ARBA00022475"/>
    </source>
</evidence>
<feature type="transmembrane region" description="Helical" evidence="7">
    <location>
        <begin position="171"/>
        <end position="191"/>
    </location>
</feature>
<sequence length="308" mass="33590">MWRFVARRLLHALPVLLGTTFLIYTLVFVLPGDPIQGLAGDKPVPPAVLAELHARYHLDDPLWTQYAHYLAGLLTGDLGTTFTGRDVSDLLADRWAVTLQLGLTAWVLELVLGMALGVWAGLRKGKWDDSAVLFGTTLIISVPVFVVGYLAQLVFGVRLGWLPVAGTEGGWPLAFLLPGLVLASFGLAYVARLTRSSLIENLRADYVRTAHSKGLSRRRVVVKHTLRNSLIPVVTFLGLELGGLMAGAIVTEYIFNLPGVGQQLFQSIQLREGPVVVGTTTALVLVFLLANLLVDLLYGLLDPRIRHD</sequence>
<reference evidence="9 10" key="1">
    <citation type="submission" date="2015-06" db="EMBL/GenBank/DDBJ databases">
        <authorList>
            <person name="Hoefler B.C."/>
            <person name="Straight P.D."/>
        </authorList>
    </citation>
    <scope>NUCLEOTIDE SEQUENCE [LARGE SCALE GENOMIC DNA]</scope>
    <source>
        <strain evidence="9 10">NRRL 3427</strain>
    </source>
</reference>
<dbReference type="AlphaFoldDB" id="A0A0L8J9R5"/>
<accession>A0A0L8J9R5</accession>
<keyword evidence="3" id="KW-1003">Cell membrane</keyword>
<proteinExistence type="inferred from homology"/>
<evidence type="ECO:0000256" key="2">
    <source>
        <dbReference type="ARBA" id="ARBA00022448"/>
    </source>
</evidence>
<feature type="transmembrane region" description="Helical" evidence="7">
    <location>
        <begin position="233"/>
        <end position="255"/>
    </location>
</feature>
<feature type="transmembrane region" description="Helical" evidence="7">
    <location>
        <begin position="12"/>
        <end position="30"/>
    </location>
</feature>
<evidence type="ECO:0000313" key="9">
    <source>
        <dbReference type="EMBL" id="KOG10375.1"/>
    </source>
</evidence>
<evidence type="ECO:0000256" key="1">
    <source>
        <dbReference type="ARBA" id="ARBA00004651"/>
    </source>
</evidence>
<feature type="transmembrane region" description="Helical" evidence="7">
    <location>
        <begin position="275"/>
        <end position="301"/>
    </location>
</feature>
<evidence type="ECO:0000313" key="10">
    <source>
        <dbReference type="Proteomes" id="UP000037023"/>
    </source>
</evidence>
<feature type="transmembrane region" description="Helical" evidence="7">
    <location>
        <begin position="95"/>
        <end position="119"/>
    </location>
</feature>
<evidence type="ECO:0000256" key="5">
    <source>
        <dbReference type="ARBA" id="ARBA00022989"/>
    </source>
</evidence>
<keyword evidence="6 7" id="KW-0472">Membrane</keyword>
<feature type="domain" description="ABC transmembrane type-1" evidence="8">
    <location>
        <begin position="95"/>
        <end position="298"/>
    </location>
</feature>
<dbReference type="CDD" id="cd06261">
    <property type="entry name" value="TM_PBP2"/>
    <property type="match status" value="1"/>
</dbReference>
<dbReference type="Proteomes" id="UP000037023">
    <property type="component" value="Unassembled WGS sequence"/>
</dbReference>
<dbReference type="OrthoDB" id="3171583at2"/>
<evidence type="ECO:0000256" key="4">
    <source>
        <dbReference type="ARBA" id="ARBA00022692"/>
    </source>
</evidence>
<organism evidence="9 10">
    <name type="scientific">Streptomyces viridochromogenes</name>
    <dbReference type="NCBI Taxonomy" id="1938"/>
    <lineage>
        <taxon>Bacteria</taxon>
        <taxon>Bacillati</taxon>
        <taxon>Actinomycetota</taxon>
        <taxon>Actinomycetes</taxon>
        <taxon>Kitasatosporales</taxon>
        <taxon>Streptomycetaceae</taxon>
        <taxon>Streptomyces</taxon>
    </lineage>
</organism>
<dbReference type="InterPro" id="IPR000515">
    <property type="entry name" value="MetI-like"/>
</dbReference>
<dbReference type="GO" id="GO:0005886">
    <property type="term" value="C:plasma membrane"/>
    <property type="evidence" value="ECO:0007669"/>
    <property type="project" value="UniProtKB-SubCell"/>
</dbReference>
<dbReference type="Pfam" id="PF00528">
    <property type="entry name" value="BPD_transp_1"/>
    <property type="match status" value="1"/>
</dbReference>